<comment type="caution">
    <text evidence="2">The sequence shown here is derived from an EMBL/GenBank/DDBJ whole genome shotgun (WGS) entry which is preliminary data.</text>
</comment>
<keyword evidence="2" id="KW-0121">Carboxypeptidase</keyword>
<name>A0ABU1FIF7_9MICO</name>
<dbReference type="CDD" id="cd03145">
    <property type="entry name" value="GAT1_cyanophycinase"/>
    <property type="match status" value="1"/>
</dbReference>
<evidence type="ECO:0000313" key="2">
    <source>
        <dbReference type="EMBL" id="MDR5691546.1"/>
    </source>
</evidence>
<feature type="chain" id="PRO_5045370905" evidence="1">
    <location>
        <begin position="30"/>
        <end position="426"/>
    </location>
</feature>
<dbReference type="EMBL" id="JAVKGS010000001">
    <property type="protein sequence ID" value="MDR5691546.1"/>
    <property type="molecule type" value="Genomic_DNA"/>
</dbReference>
<accession>A0ABU1FIF7</accession>
<keyword evidence="1" id="KW-0732">Signal</keyword>
<sequence>MRTPRAAATIAVASTILISLLGAGAPAHAAGSSGNLILIGGALNENAQILQRIVADADPDGSGPARARIAIVTAASAPAANATEAADPNASNAAANGLYYADLFQRFGADTYRVPIDVATNYSGDPYVPSNAFSTAVADQVRASTGVFLSGGDQSRYVATLMQCAPASGNAYTSCTDTPVLGAIRSVLNGGGVIAGSSAGLTIQNGAAMVTGGESYEAWRYGAYAGTGVGSKDLTYSPFGGFGFFTEGLLDSHFGTWGRQARMIALADHVGRDLVVGVDETTALVYDRATRQGTVIGANGVSVLDLYGADIVGTRAEGVRWHYLVNGDRIDFGTLAVTAGATKRTGAGTGSGPAVKRDIWDSPSGSGGTSSMVNQAKALVKSSASVAEGTTWERRPTYRTYLDRVSGTRWWSTGGFEGLEVSFLPE</sequence>
<keyword evidence="2" id="KW-0378">Hydrolase</keyword>
<protein>
    <submittedName>
        <fullName evidence="2">Cyanophycinase</fullName>
        <ecNumber evidence="2">3.4.15.6</ecNumber>
    </submittedName>
</protein>
<proteinExistence type="predicted"/>
<evidence type="ECO:0000313" key="3">
    <source>
        <dbReference type="Proteomes" id="UP001260072"/>
    </source>
</evidence>
<organism evidence="2 3">
    <name type="scientific">Agromyces indicus</name>
    <dbReference type="NCBI Taxonomy" id="758919"/>
    <lineage>
        <taxon>Bacteria</taxon>
        <taxon>Bacillati</taxon>
        <taxon>Actinomycetota</taxon>
        <taxon>Actinomycetes</taxon>
        <taxon>Micrococcales</taxon>
        <taxon>Microbacteriaceae</taxon>
        <taxon>Agromyces</taxon>
    </lineage>
</organism>
<dbReference type="Proteomes" id="UP001260072">
    <property type="component" value="Unassembled WGS sequence"/>
</dbReference>
<dbReference type="GO" id="GO:0004180">
    <property type="term" value="F:carboxypeptidase activity"/>
    <property type="evidence" value="ECO:0007669"/>
    <property type="project" value="UniProtKB-KW"/>
</dbReference>
<dbReference type="InterPro" id="IPR029062">
    <property type="entry name" value="Class_I_gatase-like"/>
</dbReference>
<dbReference type="GO" id="GO:0008241">
    <property type="term" value="F:peptidyl-dipeptidase activity"/>
    <property type="evidence" value="ECO:0007669"/>
    <property type="project" value="UniProtKB-EC"/>
</dbReference>
<dbReference type="PANTHER" id="PTHR36175">
    <property type="entry name" value="CYANOPHYCINASE"/>
    <property type="match status" value="1"/>
</dbReference>
<evidence type="ECO:0000256" key="1">
    <source>
        <dbReference type="SAM" id="SignalP"/>
    </source>
</evidence>
<keyword evidence="3" id="KW-1185">Reference proteome</keyword>
<dbReference type="EC" id="3.4.15.6" evidence="2"/>
<keyword evidence="2" id="KW-0645">Protease</keyword>
<gene>
    <name evidence="2" type="ORF">RH861_05645</name>
</gene>
<reference evidence="3" key="1">
    <citation type="submission" date="2023-07" db="EMBL/GenBank/DDBJ databases">
        <title>Description of three actinobacteria isolated from air of manufacturing shop in a pharmaceutical factory.</title>
        <authorList>
            <person name="Zhang D.-F."/>
        </authorList>
    </citation>
    <scope>NUCLEOTIDE SEQUENCE [LARGE SCALE GENOMIC DNA]</scope>
    <source>
        <strain evidence="3">CCTCC AB 2011122</strain>
    </source>
</reference>
<dbReference type="Gene3D" id="3.40.50.880">
    <property type="match status" value="1"/>
</dbReference>
<dbReference type="SUPFAM" id="SSF52317">
    <property type="entry name" value="Class I glutamine amidotransferase-like"/>
    <property type="match status" value="1"/>
</dbReference>
<dbReference type="PANTHER" id="PTHR36175:SF1">
    <property type="entry name" value="CYANOPHYCINASE"/>
    <property type="match status" value="1"/>
</dbReference>
<dbReference type="RefSeq" id="WP_310520154.1">
    <property type="nucleotide sequence ID" value="NZ_BAABBS010000003.1"/>
</dbReference>
<feature type="signal peptide" evidence="1">
    <location>
        <begin position="1"/>
        <end position="29"/>
    </location>
</feature>